<evidence type="ECO:0000256" key="8">
    <source>
        <dbReference type="SAM" id="Phobius"/>
    </source>
</evidence>
<keyword evidence="7 8" id="KW-0472">Membrane</keyword>
<proteinExistence type="inferred from homology"/>
<evidence type="ECO:0000256" key="7">
    <source>
        <dbReference type="ARBA" id="ARBA00023136"/>
    </source>
</evidence>
<evidence type="ECO:0000256" key="6">
    <source>
        <dbReference type="ARBA" id="ARBA00022989"/>
    </source>
</evidence>
<comment type="similarity">
    <text evidence="2">Belongs to the ZIP transporter (TC 2.A.5) family.</text>
</comment>
<comment type="caution">
    <text evidence="9">The sequence shown here is derived from an EMBL/GenBank/DDBJ whole genome shotgun (WGS) entry which is preliminary data.</text>
</comment>
<feature type="transmembrane region" description="Helical" evidence="8">
    <location>
        <begin position="64"/>
        <end position="87"/>
    </location>
</feature>
<feature type="transmembrane region" description="Helical" evidence="8">
    <location>
        <begin position="37"/>
        <end position="58"/>
    </location>
</feature>
<dbReference type="InterPro" id="IPR003689">
    <property type="entry name" value="ZIP"/>
</dbReference>
<keyword evidence="5" id="KW-0862">Zinc</keyword>
<dbReference type="PANTHER" id="PTHR11040">
    <property type="entry name" value="ZINC/IRON TRANSPORTER"/>
    <property type="match status" value="1"/>
</dbReference>
<feature type="transmembrane region" description="Helical" evidence="8">
    <location>
        <begin position="137"/>
        <end position="162"/>
    </location>
</feature>
<feature type="transmembrane region" description="Helical" evidence="8">
    <location>
        <begin position="107"/>
        <end position="131"/>
    </location>
</feature>
<feature type="transmembrane region" description="Helical" evidence="8">
    <location>
        <begin position="169"/>
        <end position="191"/>
    </location>
</feature>
<evidence type="ECO:0000256" key="4">
    <source>
        <dbReference type="ARBA" id="ARBA00022692"/>
    </source>
</evidence>
<reference evidence="9" key="1">
    <citation type="submission" date="2020-08" db="EMBL/GenBank/DDBJ databases">
        <title>Genome public.</title>
        <authorList>
            <person name="Liu C."/>
            <person name="Sun Q."/>
        </authorList>
    </citation>
    <scope>NUCLEOTIDE SEQUENCE</scope>
    <source>
        <strain evidence="9">NSJ-53</strain>
    </source>
</reference>
<protein>
    <submittedName>
        <fullName evidence="9">ZIP family metal transporter</fullName>
    </submittedName>
</protein>
<evidence type="ECO:0000256" key="2">
    <source>
        <dbReference type="ARBA" id="ARBA00006939"/>
    </source>
</evidence>
<dbReference type="GO" id="GO:0005886">
    <property type="term" value="C:plasma membrane"/>
    <property type="evidence" value="ECO:0007669"/>
    <property type="project" value="UniProtKB-SubCell"/>
</dbReference>
<comment type="subcellular location">
    <subcellularLocation>
        <location evidence="1">Cell membrane</location>
        <topology evidence="1">Multi-pass membrane protein</topology>
    </subcellularLocation>
</comment>
<feature type="transmembrane region" description="Helical" evidence="8">
    <location>
        <begin position="197"/>
        <end position="214"/>
    </location>
</feature>
<sequence length="248" mass="25743">MFKIALITGLAVGAATLIGSLLAFVVKKISHKFNDMLLAFAAGIMLGATFFSLVLPSLEGGGEYGIFVTAGGVIAGALLVTVLDRIVPHLHSFIGVEDDGEGTSHRLMLFVLAIAFHNLPEGMAVGVGFGGGNVGDALSIAIAIALQNIPEGMITIFPLLMAGLSKKRALLVGACTGLVEVLGVLIGFTSVTLVQSLLPFLLALAGGTMLYVISNDMIPETHSHGFAKQATFSVIAGFIAMMFIDHIF</sequence>
<name>A0A926D4F6_9FIRM</name>
<organism evidence="9 10">
    <name type="scientific">Gehongia tenuis</name>
    <dbReference type="NCBI Taxonomy" id="2763655"/>
    <lineage>
        <taxon>Bacteria</taxon>
        <taxon>Bacillati</taxon>
        <taxon>Bacillota</taxon>
        <taxon>Clostridia</taxon>
        <taxon>Christensenellales</taxon>
        <taxon>Christensenellaceae</taxon>
        <taxon>Gehongia</taxon>
    </lineage>
</organism>
<dbReference type="Proteomes" id="UP000623172">
    <property type="component" value="Unassembled WGS sequence"/>
</dbReference>
<keyword evidence="6 8" id="KW-1133">Transmembrane helix</keyword>
<keyword evidence="3" id="KW-1003">Cell membrane</keyword>
<evidence type="ECO:0000313" key="9">
    <source>
        <dbReference type="EMBL" id="MBC8532225.1"/>
    </source>
</evidence>
<accession>A0A926D4F6</accession>
<dbReference type="RefSeq" id="WP_249317340.1">
    <property type="nucleotide sequence ID" value="NZ_JACRSR010000005.1"/>
</dbReference>
<evidence type="ECO:0000256" key="3">
    <source>
        <dbReference type="ARBA" id="ARBA00022475"/>
    </source>
</evidence>
<dbReference type="PANTHER" id="PTHR11040:SF211">
    <property type="entry name" value="ZINC TRANSPORTER ZIP11"/>
    <property type="match status" value="1"/>
</dbReference>
<dbReference type="EMBL" id="JACRSR010000005">
    <property type="protein sequence ID" value="MBC8532225.1"/>
    <property type="molecule type" value="Genomic_DNA"/>
</dbReference>
<dbReference type="GO" id="GO:0005385">
    <property type="term" value="F:zinc ion transmembrane transporter activity"/>
    <property type="evidence" value="ECO:0007669"/>
    <property type="project" value="TreeGrafter"/>
</dbReference>
<keyword evidence="4 8" id="KW-0812">Transmembrane</keyword>
<dbReference type="AlphaFoldDB" id="A0A926D4F6"/>
<evidence type="ECO:0000256" key="1">
    <source>
        <dbReference type="ARBA" id="ARBA00004651"/>
    </source>
</evidence>
<evidence type="ECO:0000313" key="10">
    <source>
        <dbReference type="Proteomes" id="UP000623172"/>
    </source>
</evidence>
<evidence type="ECO:0000256" key="5">
    <source>
        <dbReference type="ARBA" id="ARBA00022833"/>
    </source>
</evidence>
<feature type="transmembrane region" description="Helical" evidence="8">
    <location>
        <begin position="6"/>
        <end position="25"/>
    </location>
</feature>
<dbReference type="Pfam" id="PF02535">
    <property type="entry name" value="Zip"/>
    <property type="match status" value="1"/>
</dbReference>
<gene>
    <name evidence="9" type="ORF">H8696_10250</name>
</gene>
<feature type="transmembrane region" description="Helical" evidence="8">
    <location>
        <begin position="226"/>
        <end position="244"/>
    </location>
</feature>
<keyword evidence="10" id="KW-1185">Reference proteome</keyword>